<keyword evidence="1 6" id="KW-0645">Protease</keyword>
<dbReference type="GO" id="GO:0006508">
    <property type="term" value="P:proteolysis"/>
    <property type="evidence" value="ECO:0007669"/>
    <property type="project" value="UniProtKB-KW"/>
</dbReference>
<feature type="chain" id="PRO_5046131267" evidence="5">
    <location>
        <begin position="23"/>
        <end position="294"/>
    </location>
</feature>
<dbReference type="Pfam" id="PF13365">
    <property type="entry name" value="Trypsin_2"/>
    <property type="match status" value="1"/>
</dbReference>
<evidence type="ECO:0000313" key="6">
    <source>
        <dbReference type="EMBL" id="RZF22460.1"/>
    </source>
</evidence>
<dbReference type="RefSeq" id="WP_114705406.1">
    <property type="nucleotide sequence ID" value="NZ_QDKL01000001.1"/>
</dbReference>
<evidence type="ECO:0000313" key="7">
    <source>
        <dbReference type="Proteomes" id="UP000443582"/>
    </source>
</evidence>
<dbReference type="InterPro" id="IPR050966">
    <property type="entry name" value="Glutamyl_endopeptidase"/>
</dbReference>
<dbReference type="GO" id="GO:0008233">
    <property type="term" value="F:peptidase activity"/>
    <property type="evidence" value="ECO:0007669"/>
    <property type="project" value="UniProtKB-KW"/>
</dbReference>
<dbReference type="Gene3D" id="2.40.10.10">
    <property type="entry name" value="Trypsin-like serine proteases"/>
    <property type="match status" value="2"/>
</dbReference>
<dbReference type="EMBL" id="QDKL01000001">
    <property type="protein sequence ID" value="RZF22460.1"/>
    <property type="molecule type" value="Genomic_DNA"/>
</dbReference>
<feature type="signal peptide" evidence="5">
    <location>
        <begin position="1"/>
        <end position="22"/>
    </location>
</feature>
<comment type="caution">
    <text evidence="6">The sequence shown here is derived from an EMBL/GenBank/DDBJ whole genome shotgun (WGS) entry which is preliminary data.</text>
</comment>
<evidence type="ECO:0000256" key="5">
    <source>
        <dbReference type="SAM" id="SignalP"/>
    </source>
</evidence>
<protein>
    <submittedName>
        <fullName evidence="6">Serine protease</fullName>
    </submittedName>
</protein>
<proteinExistence type="predicted"/>
<keyword evidence="4" id="KW-0720">Serine protease</keyword>
<organism evidence="6 7">
    <name type="scientific">Halobacteriovorax vibrionivorans</name>
    <dbReference type="NCBI Taxonomy" id="2152716"/>
    <lineage>
        <taxon>Bacteria</taxon>
        <taxon>Pseudomonadati</taxon>
        <taxon>Bdellovibrionota</taxon>
        <taxon>Bacteriovoracia</taxon>
        <taxon>Bacteriovoracales</taxon>
        <taxon>Halobacteriovoraceae</taxon>
        <taxon>Halobacteriovorax</taxon>
    </lineage>
</organism>
<accession>A0ABY0IJ09</accession>
<dbReference type="PANTHER" id="PTHR15462">
    <property type="entry name" value="SERINE PROTEASE"/>
    <property type="match status" value="1"/>
</dbReference>
<dbReference type="SUPFAM" id="SSF50494">
    <property type="entry name" value="Trypsin-like serine proteases"/>
    <property type="match status" value="1"/>
</dbReference>
<dbReference type="Proteomes" id="UP000443582">
    <property type="component" value="Unassembled WGS sequence"/>
</dbReference>
<evidence type="ECO:0000256" key="3">
    <source>
        <dbReference type="ARBA" id="ARBA00022801"/>
    </source>
</evidence>
<evidence type="ECO:0000256" key="4">
    <source>
        <dbReference type="ARBA" id="ARBA00022825"/>
    </source>
</evidence>
<dbReference type="PROSITE" id="PS00673">
    <property type="entry name" value="V8_SER"/>
    <property type="match status" value="1"/>
</dbReference>
<sequence length="294" mass="33451">MNFNFNVLLTLTLLLSSVNTLAIDKVVYGEDNRLDQYEVMNQTKLDLQRSTLAMIPKNKLKKQKNQDSDTYKAIDSKINLCEGERFNKQVDVADCSGFLIEKDGRQYVATAGHCATSVTDCYDNYWVFDYSKKDPRDDARTIEAKNVYSCKRIVVQKLSRYTGEDFALIELDRRVEDRAPLEYRTKKSENIRKGEKVFVIGHPSGLPSKVAAGAYVRDDSDFYSFETNLDTFSGNSGSAVFNEETGIVEGILVRGDEDYKYNARKDCYEANVCKMGSCGGEEVFRMNRILYLGR</sequence>
<evidence type="ECO:0000256" key="2">
    <source>
        <dbReference type="ARBA" id="ARBA00022729"/>
    </source>
</evidence>
<gene>
    <name evidence="6" type="ORF">DAY19_01440</name>
</gene>
<evidence type="ECO:0000256" key="1">
    <source>
        <dbReference type="ARBA" id="ARBA00022670"/>
    </source>
</evidence>
<dbReference type="InterPro" id="IPR009003">
    <property type="entry name" value="Peptidase_S1_PA"/>
</dbReference>
<reference evidence="7" key="1">
    <citation type="journal article" date="2019" name="Int. J. Syst. Evol. Microbiol.">
        <title>Halobacteriovorax valvorus sp. nov., a novel prokaryotic predator isolated from coastal seawater of China.</title>
        <authorList>
            <person name="Chen M.-X."/>
        </authorList>
    </citation>
    <scope>NUCLEOTIDE SEQUENCE [LARGE SCALE GENOMIC DNA]</scope>
    <source>
        <strain evidence="7">BL9</strain>
    </source>
</reference>
<dbReference type="InterPro" id="IPR043504">
    <property type="entry name" value="Peptidase_S1_PA_chymotrypsin"/>
</dbReference>
<dbReference type="PANTHER" id="PTHR15462:SF8">
    <property type="entry name" value="SERINE PROTEASE"/>
    <property type="match status" value="1"/>
</dbReference>
<name>A0ABY0IJ09_9BACT</name>
<dbReference type="InterPro" id="IPR000126">
    <property type="entry name" value="V8_ser_AS"/>
</dbReference>
<keyword evidence="3" id="KW-0378">Hydrolase</keyword>
<keyword evidence="2 5" id="KW-0732">Signal</keyword>
<keyword evidence="7" id="KW-1185">Reference proteome</keyword>